<evidence type="ECO:0000313" key="3">
    <source>
        <dbReference type="Proteomes" id="UP000261812"/>
    </source>
</evidence>
<keyword evidence="3" id="KW-1185">Reference proteome</keyword>
<dbReference type="Proteomes" id="UP000261812">
    <property type="component" value="Chromosome"/>
</dbReference>
<protein>
    <submittedName>
        <fullName evidence="2">Resolvase</fullName>
    </submittedName>
</protein>
<proteinExistence type="predicted"/>
<sequence length="121" mass="14019">MQRSSYPAGGDELMTIDQVQQTLRRSRASIYRYVNTNNETINPPFNPQRLNPEHRKSRREPLLFHPNEVARFARDVMGITTLQVELKTTPPNPTDELLKEILGELKHIREALERVEKLLGS</sequence>
<dbReference type="RefSeq" id="WP_181496717.1">
    <property type="nucleotide sequence ID" value="NZ_CP032152.1"/>
</dbReference>
<accession>A0A3B7MB18</accession>
<gene>
    <name evidence="2" type="ORF">D3A95_06025</name>
</gene>
<dbReference type="EMBL" id="CP032152">
    <property type="protein sequence ID" value="AXY67843.1"/>
    <property type="molecule type" value="Genomic_DNA"/>
</dbReference>
<organism evidence="2 3">
    <name type="scientific">Thermosynechococcus sichuanensis E542</name>
    <dbReference type="NCBI Taxonomy" id="2016101"/>
    <lineage>
        <taxon>Bacteria</taxon>
        <taxon>Bacillati</taxon>
        <taxon>Cyanobacteriota</taxon>
        <taxon>Cyanophyceae</taxon>
        <taxon>Acaryochloridales</taxon>
        <taxon>Thermosynechococcaceae</taxon>
        <taxon>Thermosynechococcus</taxon>
        <taxon>Thermosynechococcus sichuanensis</taxon>
    </lineage>
</organism>
<dbReference type="KEGG" id="tsq:D3A95_06025"/>
<dbReference type="AlphaFoldDB" id="A0A3B7MB18"/>
<evidence type="ECO:0000313" key="2">
    <source>
        <dbReference type="EMBL" id="AXY67843.1"/>
    </source>
</evidence>
<name>A0A3B7MB18_9CYAN</name>
<evidence type="ECO:0000256" key="1">
    <source>
        <dbReference type="SAM" id="MobiDB-lite"/>
    </source>
</evidence>
<reference evidence="3" key="1">
    <citation type="submission" date="2018-09" db="EMBL/GenBank/DDBJ databases">
        <title>Complete genome sequence of thermophilic cyanobacteria strain Thermosynechococcus elongatus PKUAC-SCTE542.</title>
        <authorList>
            <person name="Liang Y."/>
            <person name="Tang J."/>
            <person name="Daroch M."/>
        </authorList>
    </citation>
    <scope>NUCLEOTIDE SEQUENCE [LARGE SCALE GENOMIC DNA]</scope>
    <source>
        <strain evidence="3">E542</strain>
    </source>
</reference>
<feature type="region of interest" description="Disordered" evidence="1">
    <location>
        <begin position="37"/>
        <end position="61"/>
    </location>
</feature>
<feature type="compositionally biased region" description="Basic and acidic residues" evidence="1">
    <location>
        <begin position="51"/>
        <end position="61"/>
    </location>
</feature>